<keyword evidence="4" id="KW-1185">Reference proteome</keyword>
<reference evidence="3 4" key="1">
    <citation type="journal article" date="2024" name="Nat. Commun.">
        <title>Phylogenomics reveals the evolutionary origins of lichenization in chlorophyte algae.</title>
        <authorList>
            <person name="Puginier C."/>
            <person name="Libourel C."/>
            <person name="Otte J."/>
            <person name="Skaloud P."/>
            <person name="Haon M."/>
            <person name="Grisel S."/>
            <person name="Petersen M."/>
            <person name="Berrin J.G."/>
            <person name="Delaux P.M."/>
            <person name="Dal Grande F."/>
            <person name="Keller J."/>
        </authorList>
    </citation>
    <scope>NUCLEOTIDE SEQUENCE [LARGE SCALE GENOMIC DNA]</scope>
    <source>
        <strain evidence="3 4">SAG 2036</strain>
    </source>
</reference>
<gene>
    <name evidence="3" type="ORF">WJX73_000473</name>
</gene>
<evidence type="ECO:0000313" key="4">
    <source>
        <dbReference type="Proteomes" id="UP001465755"/>
    </source>
</evidence>
<comment type="caution">
    <text evidence="3">The sequence shown here is derived from an EMBL/GenBank/DDBJ whole genome shotgun (WGS) entry which is preliminary data.</text>
</comment>
<protein>
    <recommendedName>
        <fullName evidence="2">NrS-1 polymerase-like helicase domain-containing protein</fullName>
    </recommendedName>
</protein>
<dbReference type="InterPro" id="IPR045455">
    <property type="entry name" value="NrS-1_pol-like_helicase"/>
</dbReference>
<organism evidence="3 4">
    <name type="scientific">Symbiochloris irregularis</name>
    <dbReference type="NCBI Taxonomy" id="706552"/>
    <lineage>
        <taxon>Eukaryota</taxon>
        <taxon>Viridiplantae</taxon>
        <taxon>Chlorophyta</taxon>
        <taxon>core chlorophytes</taxon>
        <taxon>Trebouxiophyceae</taxon>
        <taxon>Trebouxiales</taxon>
        <taxon>Trebouxiaceae</taxon>
        <taxon>Symbiochloris</taxon>
    </lineage>
</organism>
<evidence type="ECO:0000256" key="1">
    <source>
        <dbReference type="SAM" id="MobiDB-lite"/>
    </source>
</evidence>
<proteinExistence type="predicted"/>
<name>A0AAW1NSY0_9CHLO</name>
<evidence type="ECO:0000259" key="2">
    <source>
        <dbReference type="Pfam" id="PF19263"/>
    </source>
</evidence>
<dbReference type="Proteomes" id="UP001465755">
    <property type="component" value="Unassembled WGS sequence"/>
</dbReference>
<evidence type="ECO:0000313" key="3">
    <source>
        <dbReference type="EMBL" id="KAK9793459.1"/>
    </source>
</evidence>
<feature type="domain" description="NrS-1 polymerase-like helicase" evidence="2">
    <location>
        <begin position="558"/>
        <end position="668"/>
    </location>
</feature>
<sequence length="762" mass="86530">MPVPGAQRVSNPTGRDAPHDVGLRSAPSARTSQCFGQFAYAGGSTSSSNARDPMAGKSVVSPLMDKTKAFAEMQQLDRWLEEHSPQDLLIPLVPFKKRPTDPHKGGKWTRNMFRAKTINDFKGDISVGPLARDMIIIDFDSFELFHYLQNGHPEFKLGESVRVKTQKGYHEYFLRTDDCIDIKDRARSIRPGSVPAELLDRNREVPLDIKTVTSTGTAGVVVVPPSTQKEWILAPWDGEILPIPSGLVKWIQDNQKHSKSRASVERDGGTTSDPRYSNDWALESELELRIAIELGYTSLASCNPPDTTSQFYEQKGNRLYYKTGNHKRICPSGTEHDSNNLELHFQSTGTIMQHCFGGKCKYVQIGQWYHRAKQGRFDEKYYNELNIPYKQEAQKKPEEQEMHKYTPVLDDYLNDYYIVVKSSKPEVIELTYDTEGERVVSYIRRSMDQHKKLYKHKYMPEWVNGSERRSVHRLVQQFDPKLVNEEEEFNMFLGLGIELRQDKHLLGANPDMAVVQPFLDLIFDVWSSKDGALFNYLIDWFAYPLQTRHKTGTIVVVISPQGFGKGTIVHDLIGCGIYGEDLEGKYGVYNQIADIDDIVGRFNSQSCNCMFINADECSSFGGAYKQNNKLKNLVTSTTRKLENKGLDPVKINDFTTYLFTTNSDKPVKILVPSDVAFEPARVAYISEVQMSSKDLYQAYFMWCNPSPGQVAARYTAETNNAFTRKLGGIAVTRARIGAKRLLSLFHPDQVKATMIDMNIWIE</sequence>
<feature type="region of interest" description="Disordered" evidence="1">
    <location>
        <begin position="1"/>
        <end position="28"/>
    </location>
</feature>
<dbReference type="AlphaFoldDB" id="A0AAW1NSY0"/>
<dbReference type="EMBL" id="JALJOQ010000150">
    <property type="protein sequence ID" value="KAK9793459.1"/>
    <property type="molecule type" value="Genomic_DNA"/>
</dbReference>
<dbReference type="Pfam" id="PF19263">
    <property type="entry name" value="DUF5906"/>
    <property type="match status" value="1"/>
</dbReference>
<accession>A0AAW1NSY0</accession>